<feature type="compositionally biased region" description="Polar residues" evidence="1">
    <location>
        <begin position="104"/>
        <end position="126"/>
    </location>
</feature>
<dbReference type="Proteomes" id="UP001626550">
    <property type="component" value="Unassembled WGS sequence"/>
</dbReference>
<name>A0ABD2Q8S8_9PLAT</name>
<gene>
    <name evidence="2" type="ORF">Ciccas_005723</name>
</gene>
<reference evidence="2 3" key="1">
    <citation type="submission" date="2024-11" db="EMBL/GenBank/DDBJ databases">
        <title>Adaptive evolution of stress response genes in parasites aligns with host niche diversity.</title>
        <authorList>
            <person name="Hahn C."/>
            <person name="Resl P."/>
        </authorList>
    </citation>
    <scope>NUCLEOTIDE SEQUENCE [LARGE SCALE GENOMIC DNA]</scope>
    <source>
        <strain evidence="2">EGGRZ-B1_66</strain>
        <tissue evidence="2">Body</tissue>
    </source>
</reference>
<evidence type="ECO:0000313" key="3">
    <source>
        <dbReference type="Proteomes" id="UP001626550"/>
    </source>
</evidence>
<evidence type="ECO:0000256" key="1">
    <source>
        <dbReference type="SAM" id="MobiDB-lite"/>
    </source>
</evidence>
<keyword evidence="3" id="KW-1185">Reference proteome</keyword>
<evidence type="ECO:0000313" key="2">
    <source>
        <dbReference type="EMBL" id="KAL3315637.1"/>
    </source>
</evidence>
<protein>
    <submittedName>
        <fullName evidence="2">Uncharacterized protein</fullName>
    </submittedName>
</protein>
<feature type="non-terminal residue" evidence="2">
    <location>
        <position position="194"/>
    </location>
</feature>
<dbReference type="EMBL" id="JBJKFK010000699">
    <property type="protein sequence ID" value="KAL3315637.1"/>
    <property type="molecule type" value="Genomic_DNA"/>
</dbReference>
<feature type="region of interest" description="Disordered" evidence="1">
    <location>
        <begin position="101"/>
        <end position="129"/>
    </location>
</feature>
<organism evidence="2 3">
    <name type="scientific">Cichlidogyrus casuarinus</name>
    <dbReference type="NCBI Taxonomy" id="1844966"/>
    <lineage>
        <taxon>Eukaryota</taxon>
        <taxon>Metazoa</taxon>
        <taxon>Spiralia</taxon>
        <taxon>Lophotrochozoa</taxon>
        <taxon>Platyhelminthes</taxon>
        <taxon>Monogenea</taxon>
        <taxon>Monopisthocotylea</taxon>
        <taxon>Dactylogyridea</taxon>
        <taxon>Ancyrocephalidae</taxon>
        <taxon>Cichlidogyrus</taxon>
    </lineage>
</organism>
<dbReference type="AlphaFoldDB" id="A0ABD2Q8S8"/>
<accession>A0ABD2Q8S8</accession>
<sequence>MLMQGHYPINPFSGPYFADDGSQTPTNSSISMSLVPVLPYFPIPSSHIRHPAHTLPANQPLFKHSREHSHMFPAFLPLGAAPGPFLNTPSRLPQSMRRFRAPIPNNSTISSTDVEIGSSRTDNSHGVTIPPPMAENLNLDPHNTTRYAPRTSSSATTSQLLDFELRQKKILLAENERLRLMLREADKRLQHIHR</sequence>
<comment type="caution">
    <text evidence="2">The sequence shown here is derived from an EMBL/GenBank/DDBJ whole genome shotgun (WGS) entry which is preliminary data.</text>
</comment>
<proteinExistence type="predicted"/>